<dbReference type="SMART" id="SM00185">
    <property type="entry name" value="ARM"/>
    <property type="match status" value="4"/>
</dbReference>
<comment type="caution">
    <text evidence="9">The sequence shown here is derived from an EMBL/GenBank/DDBJ whole genome shotgun (WGS) entry which is preliminary data.</text>
</comment>
<dbReference type="PROSITE" id="PS50176">
    <property type="entry name" value="ARM_REPEAT"/>
    <property type="match status" value="1"/>
</dbReference>
<name>A0A8J6H0P4_TENMO</name>
<dbReference type="GO" id="GO:0005886">
    <property type="term" value="C:plasma membrane"/>
    <property type="evidence" value="ECO:0007669"/>
    <property type="project" value="UniProtKB-SubCell"/>
</dbReference>
<feature type="compositionally biased region" description="Basic and acidic residues" evidence="8">
    <location>
        <begin position="452"/>
        <end position="461"/>
    </location>
</feature>
<accession>A0A8J6H0P4</accession>
<reference evidence="9" key="2">
    <citation type="submission" date="2021-08" db="EMBL/GenBank/DDBJ databases">
        <authorList>
            <person name="Eriksson T."/>
        </authorList>
    </citation>
    <scope>NUCLEOTIDE SEQUENCE</scope>
    <source>
        <strain evidence="9">Stoneville</strain>
        <tissue evidence="9">Whole head</tissue>
    </source>
</reference>
<feature type="coiled-coil region" evidence="7">
    <location>
        <begin position="552"/>
        <end position="600"/>
    </location>
</feature>
<dbReference type="EMBL" id="JABDTM020028025">
    <property type="protein sequence ID" value="KAH0809605.1"/>
    <property type="molecule type" value="Genomic_DNA"/>
</dbReference>
<proteinExistence type="predicted"/>
<comment type="subcellular location">
    <subcellularLocation>
        <location evidence="1">Cell membrane</location>
        <topology evidence="1">Peripheral membrane protein</topology>
        <orientation evidence="1">Cytoplasmic side</orientation>
    </subcellularLocation>
</comment>
<dbReference type="GO" id="GO:0045296">
    <property type="term" value="F:cadherin binding"/>
    <property type="evidence" value="ECO:0007669"/>
    <property type="project" value="InterPro"/>
</dbReference>
<dbReference type="Pfam" id="PF00514">
    <property type="entry name" value="Arm"/>
    <property type="match status" value="2"/>
</dbReference>
<dbReference type="InterPro" id="IPR016024">
    <property type="entry name" value="ARM-type_fold"/>
</dbReference>
<evidence type="ECO:0000256" key="6">
    <source>
        <dbReference type="PROSITE-ProRule" id="PRU00259"/>
    </source>
</evidence>
<protein>
    <recommendedName>
        <fullName evidence="2">Armadillo segment polarity protein</fullName>
    </recommendedName>
</protein>
<keyword evidence="4" id="KW-0709">Segmentation polarity protein</keyword>
<keyword evidence="3" id="KW-0879">Wnt signaling pathway</keyword>
<organism evidence="9 10">
    <name type="scientific">Tenebrio molitor</name>
    <name type="common">Yellow mealworm beetle</name>
    <dbReference type="NCBI Taxonomy" id="7067"/>
    <lineage>
        <taxon>Eukaryota</taxon>
        <taxon>Metazoa</taxon>
        <taxon>Ecdysozoa</taxon>
        <taxon>Arthropoda</taxon>
        <taxon>Hexapoda</taxon>
        <taxon>Insecta</taxon>
        <taxon>Pterygota</taxon>
        <taxon>Neoptera</taxon>
        <taxon>Endopterygota</taxon>
        <taxon>Coleoptera</taxon>
        <taxon>Polyphaga</taxon>
        <taxon>Cucujiformia</taxon>
        <taxon>Tenebrionidae</taxon>
        <taxon>Tenebrio</taxon>
    </lineage>
</organism>
<keyword evidence="4" id="KW-0217">Developmental protein</keyword>
<reference evidence="9" key="1">
    <citation type="journal article" date="2020" name="J Insects Food Feed">
        <title>The yellow mealworm (Tenebrio molitor) genome: a resource for the emerging insects as food and feed industry.</title>
        <authorList>
            <person name="Eriksson T."/>
            <person name="Andere A."/>
            <person name="Kelstrup H."/>
            <person name="Emery V."/>
            <person name="Picard C."/>
        </authorList>
    </citation>
    <scope>NUCLEOTIDE SEQUENCE</scope>
    <source>
        <strain evidence="9">Stoneville</strain>
        <tissue evidence="9">Whole head</tissue>
    </source>
</reference>
<feature type="region of interest" description="Disordered" evidence="8">
    <location>
        <begin position="452"/>
        <end position="477"/>
    </location>
</feature>
<keyword evidence="10" id="KW-1185">Reference proteome</keyword>
<dbReference type="InterPro" id="IPR000225">
    <property type="entry name" value="Armadillo"/>
</dbReference>
<dbReference type="Proteomes" id="UP000719412">
    <property type="component" value="Unassembled WGS sequence"/>
</dbReference>
<dbReference type="Gene3D" id="1.25.10.10">
    <property type="entry name" value="Leucine-rich Repeat Variant"/>
    <property type="match status" value="1"/>
</dbReference>
<dbReference type="PRINTS" id="PR01869">
    <property type="entry name" value="BCATNINFAMLY"/>
</dbReference>
<evidence type="ECO:0000256" key="8">
    <source>
        <dbReference type="SAM" id="MobiDB-lite"/>
    </source>
</evidence>
<gene>
    <name evidence="9" type="ORF">GEV33_013186</name>
</gene>
<feature type="repeat" description="ARM" evidence="6">
    <location>
        <begin position="51"/>
        <end position="87"/>
    </location>
</feature>
<dbReference type="PANTHER" id="PTHR45976">
    <property type="entry name" value="ARMADILLO SEGMENT POLARITY PROTEIN"/>
    <property type="match status" value="1"/>
</dbReference>
<evidence type="ECO:0000256" key="4">
    <source>
        <dbReference type="ARBA" id="ARBA00022716"/>
    </source>
</evidence>
<keyword evidence="7" id="KW-0175">Coiled coil</keyword>
<evidence type="ECO:0000256" key="3">
    <source>
        <dbReference type="ARBA" id="ARBA00022687"/>
    </source>
</evidence>
<dbReference type="GO" id="GO:0016055">
    <property type="term" value="P:Wnt signaling pathway"/>
    <property type="evidence" value="ECO:0007669"/>
    <property type="project" value="UniProtKB-KW"/>
</dbReference>
<dbReference type="InterPro" id="IPR013284">
    <property type="entry name" value="Beta-catenin"/>
</dbReference>
<evidence type="ECO:0000256" key="1">
    <source>
        <dbReference type="ARBA" id="ARBA00004413"/>
    </source>
</evidence>
<evidence type="ECO:0000313" key="10">
    <source>
        <dbReference type="Proteomes" id="UP000719412"/>
    </source>
</evidence>
<keyword evidence="5" id="KW-0130">Cell adhesion</keyword>
<sequence length="815" mass="90881">MVLGRALYSEKFPARRVPHSQTFLVVVYGKMVLFDCIRQQEFWVLAIFKSGGIPALVKLLSSPVESVFFYAITTLHNLLLHQDGSKMARNNVKFLAIVTDCLQILAYGNQESKLIIFASQGPIEFVRIIRSYDYDYCGLPHVLSVCPSNKPAIIEGGGMQALAMHLDNPSGRLVQNCLWTLRNLSDAATKADGLEGLLSSPVQVLNSQDVHVGTCTSGILSNLTCNNQRNKGTVCQVSGGDALVRTIASAEDREEITEPAVIVKLSNPPSRWPLVKAVIGLIRNLALRPANHAPVREHGAIRHVVQLLMRAFQDTQSPEDGLIVAEELSRLVELIHLKSNRVTVVCDPSDYDKVITEMNSTAHKDTTLETSRPIRERLLQCAEADSVETLSFPVVLNSYTPRPIWRPGRPMMRSSSTDPVLWILVIQNFSNVSAKMLEPVIYAISKSKSDKNTFHHQDPVQRARSTVHARSEKDSRAALERTGGERLTLVITLSECICRVQRVLQSGFRKDTILGQLTAEQSIVNTDQVLEETDDKLNDAFNNLDTQVRGALKSVQERANNAETQSENMRKTAHEAREIVDKLERGADALTRKADDAKNRSIEAYEIAKKAITKQNNITKKNDCCESSSIIDRAEEAKKNVLVLLNEANNLVIPEVDMPKLKEKAAELKLGAQQLRNETERIVKESRDLVAKIQEQFYVGRDLLENSEAQQEDINDVLLEIHLYKSQAEKAVEMGNNILNTTKETYNVLTNFDKQLEDSKSASEKALQEIGEIEDIILEAFDNTTKARGTLGEAKRNADEALQKALQAEELASYR</sequence>
<evidence type="ECO:0000313" key="9">
    <source>
        <dbReference type="EMBL" id="KAH0809605.1"/>
    </source>
</evidence>
<dbReference type="GO" id="GO:0007367">
    <property type="term" value="P:segment polarity determination"/>
    <property type="evidence" value="ECO:0007669"/>
    <property type="project" value="UniProtKB-KW"/>
</dbReference>
<dbReference type="SUPFAM" id="SSF48371">
    <property type="entry name" value="ARM repeat"/>
    <property type="match status" value="1"/>
</dbReference>
<dbReference type="AlphaFoldDB" id="A0A8J6H0P4"/>
<dbReference type="GO" id="GO:0007155">
    <property type="term" value="P:cell adhesion"/>
    <property type="evidence" value="ECO:0007669"/>
    <property type="project" value="UniProtKB-KW"/>
</dbReference>
<evidence type="ECO:0000256" key="7">
    <source>
        <dbReference type="SAM" id="Coils"/>
    </source>
</evidence>
<dbReference type="InterPro" id="IPR011989">
    <property type="entry name" value="ARM-like"/>
</dbReference>
<feature type="coiled-coil region" evidence="7">
    <location>
        <begin position="631"/>
        <end position="696"/>
    </location>
</feature>
<evidence type="ECO:0000256" key="2">
    <source>
        <dbReference type="ARBA" id="ARBA00022289"/>
    </source>
</evidence>
<evidence type="ECO:0000256" key="5">
    <source>
        <dbReference type="ARBA" id="ARBA00022889"/>
    </source>
</evidence>